<dbReference type="RefSeq" id="WP_184142602.1">
    <property type="nucleotide sequence ID" value="NZ_JACHIB010000006.1"/>
</dbReference>
<dbReference type="InterPro" id="IPR016098">
    <property type="entry name" value="CAP/MinC_C"/>
</dbReference>
<evidence type="ECO:0000256" key="7">
    <source>
        <dbReference type="SAM" id="MobiDB-lite"/>
    </source>
</evidence>
<comment type="caution">
    <text evidence="10">The sequence shown here is derived from an EMBL/GenBank/DDBJ whole genome shotgun (WGS) entry which is preliminary data.</text>
</comment>
<dbReference type="GO" id="GO:1901891">
    <property type="term" value="P:regulation of cell septum assembly"/>
    <property type="evidence" value="ECO:0007669"/>
    <property type="project" value="InterPro"/>
</dbReference>
<evidence type="ECO:0000256" key="4">
    <source>
        <dbReference type="ARBA" id="ARBA00023306"/>
    </source>
</evidence>
<dbReference type="Pfam" id="PF05209">
    <property type="entry name" value="MinC_N"/>
    <property type="match status" value="1"/>
</dbReference>
<comment type="similarity">
    <text evidence="1 6">Belongs to the MinC family.</text>
</comment>
<protein>
    <recommendedName>
        <fullName evidence="6">Probable septum site-determining protein MinC</fullName>
    </recommendedName>
</protein>
<feature type="domain" description="Septum formation inhibitor MinC N-terminal" evidence="9">
    <location>
        <begin position="8"/>
        <end position="77"/>
    </location>
</feature>
<dbReference type="AlphaFoldDB" id="A0A7W9TPJ4"/>
<dbReference type="EMBL" id="JACHIB010000006">
    <property type="protein sequence ID" value="MBB6083222.1"/>
    <property type="molecule type" value="Genomic_DNA"/>
</dbReference>
<dbReference type="PANTHER" id="PTHR34108">
    <property type="entry name" value="SEPTUM SITE-DETERMINING PROTEIN MINC"/>
    <property type="match status" value="1"/>
</dbReference>
<evidence type="ECO:0000256" key="6">
    <source>
        <dbReference type="HAMAP-Rule" id="MF_00267"/>
    </source>
</evidence>
<proteinExistence type="inferred from homology"/>
<dbReference type="PANTHER" id="PTHR34108:SF1">
    <property type="entry name" value="SEPTUM SITE-DETERMINING PROTEIN MINC"/>
    <property type="match status" value="1"/>
</dbReference>
<feature type="domain" description="Septum formation inhibitor MinC C-terminal" evidence="8">
    <location>
        <begin position="176"/>
        <end position="277"/>
    </location>
</feature>
<evidence type="ECO:0000259" key="8">
    <source>
        <dbReference type="Pfam" id="PF03775"/>
    </source>
</evidence>
<keyword evidence="2 6" id="KW-0132">Cell division</keyword>
<dbReference type="InterPro" id="IPR007874">
    <property type="entry name" value="MinC_N"/>
</dbReference>
<dbReference type="Gene3D" id="2.160.20.70">
    <property type="match status" value="1"/>
</dbReference>
<accession>A0A7W9TPJ4</accession>
<evidence type="ECO:0000313" key="11">
    <source>
        <dbReference type="Proteomes" id="UP000541136"/>
    </source>
</evidence>
<evidence type="ECO:0000256" key="2">
    <source>
        <dbReference type="ARBA" id="ARBA00022618"/>
    </source>
</evidence>
<dbReference type="SUPFAM" id="SSF63848">
    <property type="entry name" value="Cell-division inhibitor MinC, C-terminal domain"/>
    <property type="match status" value="1"/>
</dbReference>
<name>A0A7W9TPJ4_CASDE</name>
<sequence length="284" mass="29748">MPKNAAALDFKSASLHVLRAVLHTSDTAELTRALDERMREAGAFYENEPVVLDAQGLDRAPDWRALADALRGHRLHPIGVRAPQALLASAHQAGLAPLDISTGRHAEGRAAARAQPAPSVQPAQDAQAPRAPEAPDTSAPPAAPASRARSAAQAGPAPDTAEAAPPDAGAPAETLVIRHPLRSGQRIYARGGDLIVMGMVSQGAEVIADGHIHVYGPLRGKAMAGARGNARAMILTTQLDPELLAIAGVYRVVETRLPDTLLNRPAQVELDGDTLRIRTLQGGH</sequence>
<dbReference type="InterPro" id="IPR013033">
    <property type="entry name" value="MinC"/>
</dbReference>
<gene>
    <name evidence="6" type="primary">minC</name>
    <name evidence="10" type="ORF">HNR28_001259</name>
</gene>
<evidence type="ECO:0000313" key="10">
    <source>
        <dbReference type="EMBL" id="MBB6083222.1"/>
    </source>
</evidence>
<keyword evidence="4 6" id="KW-0131">Cell cycle</keyword>
<dbReference type="GO" id="GO:0000902">
    <property type="term" value="P:cell morphogenesis"/>
    <property type="evidence" value="ECO:0007669"/>
    <property type="project" value="InterPro"/>
</dbReference>
<dbReference type="Proteomes" id="UP000541136">
    <property type="component" value="Unassembled WGS sequence"/>
</dbReference>
<feature type="compositionally biased region" description="Low complexity" evidence="7">
    <location>
        <begin position="111"/>
        <end position="169"/>
    </location>
</feature>
<dbReference type="Pfam" id="PF03775">
    <property type="entry name" value="MinC_C"/>
    <property type="match status" value="1"/>
</dbReference>
<evidence type="ECO:0000256" key="1">
    <source>
        <dbReference type="ARBA" id="ARBA00006291"/>
    </source>
</evidence>
<organism evidence="10 11">
    <name type="scientific">Castellaniella defragrans</name>
    <name type="common">Alcaligenes defragrans</name>
    <dbReference type="NCBI Taxonomy" id="75697"/>
    <lineage>
        <taxon>Bacteria</taxon>
        <taxon>Pseudomonadati</taxon>
        <taxon>Pseudomonadota</taxon>
        <taxon>Betaproteobacteria</taxon>
        <taxon>Burkholderiales</taxon>
        <taxon>Alcaligenaceae</taxon>
        <taxon>Castellaniella</taxon>
    </lineage>
</organism>
<dbReference type="GO" id="GO:0051302">
    <property type="term" value="P:regulation of cell division"/>
    <property type="evidence" value="ECO:0007669"/>
    <property type="project" value="InterPro"/>
</dbReference>
<comment type="subunit">
    <text evidence="6">Interacts with MinD and FtsZ.</text>
</comment>
<dbReference type="InterPro" id="IPR005526">
    <property type="entry name" value="Septum_form_inhib_MinC_C"/>
</dbReference>
<dbReference type="Gene3D" id="3.30.70.260">
    <property type="match status" value="1"/>
</dbReference>
<keyword evidence="3 6" id="KW-0717">Septation</keyword>
<feature type="region of interest" description="Disordered" evidence="7">
    <location>
        <begin position="106"/>
        <end position="169"/>
    </location>
</feature>
<reference evidence="10 11" key="1">
    <citation type="submission" date="2020-08" db="EMBL/GenBank/DDBJ databases">
        <title>Genomic Encyclopedia of Type Strains, Phase IV (KMG-IV): sequencing the most valuable type-strain genomes for metagenomic binning, comparative biology and taxonomic classification.</title>
        <authorList>
            <person name="Goeker M."/>
        </authorList>
    </citation>
    <scope>NUCLEOTIDE SEQUENCE [LARGE SCALE GENOMIC DNA]</scope>
    <source>
        <strain evidence="10 11">DSM 12141</strain>
    </source>
</reference>
<dbReference type="HAMAP" id="MF_00267">
    <property type="entry name" value="MinC"/>
    <property type="match status" value="1"/>
</dbReference>
<dbReference type="GO" id="GO:0000917">
    <property type="term" value="P:division septum assembly"/>
    <property type="evidence" value="ECO:0007669"/>
    <property type="project" value="UniProtKB-KW"/>
</dbReference>
<evidence type="ECO:0000256" key="5">
    <source>
        <dbReference type="ARBA" id="ARBA00025606"/>
    </source>
</evidence>
<evidence type="ECO:0000259" key="9">
    <source>
        <dbReference type="Pfam" id="PF05209"/>
    </source>
</evidence>
<dbReference type="InterPro" id="IPR036145">
    <property type="entry name" value="MinC_C_sf"/>
</dbReference>
<dbReference type="NCBIfam" id="TIGR01222">
    <property type="entry name" value="minC"/>
    <property type="match status" value="1"/>
</dbReference>
<comment type="function">
    <text evidence="5 6">Cell division inhibitor that blocks the formation of polar Z ring septums. Rapidly oscillates between the poles of the cell to destabilize FtsZ filaments that have formed before they mature into polar Z rings. Prevents FtsZ polymerization.</text>
</comment>
<evidence type="ECO:0000256" key="3">
    <source>
        <dbReference type="ARBA" id="ARBA00023210"/>
    </source>
</evidence>